<organism evidence="3 4">
    <name type="scientific">Streptococcus oricebi</name>
    <dbReference type="NCBI Taxonomy" id="1547447"/>
    <lineage>
        <taxon>Bacteria</taxon>
        <taxon>Bacillati</taxon>
        <taxon>Bacillota</taxon>
        <taxon>Bacilli</taxon>
        <taxon>Lactobacillales</taxon>
        <taxon>Streptococcaceae</taxon>
        <taxon>Streptococcus</taxon>
    </lineage>
</organism>
<evidence type="ECO:0000259" key="1">
    <source>
        <dbReference type="Pfam" id="PF01368"/>
    </source>
</evidence>
<feature type="domain" description="DHHA1" evidence="2">
    <location>
        <begin position="228"/>
        <end position="310"/>
    </location>
</feature>
<dbReference type="Gene3D" id="3.90.1640.10">
    <property type="entry name" value="inorganic pyrophosphatase (n-terminal core)"/>
    <property type="match status" value="1"/>
</dbReference>
<dbReference type="PANTHER" id="PTHR47618">
    <property type="entry name" value="BIFUNCTIONAL OLIGORIBONUCLEASE AND PAP PHOSPHATASE NRNA"/>
    <property type="match status" value="1"/>
</dbReference>
<evidence type="ECO:0000313" key="4">
    <source>
        <dbReference type="Proteomes" id="UP001519296"/>
    </source>
</evidence>
<protein>
    <submittedName>
        <fullName evidence="3">Bifunctional oligoribonuclease/PAP phosphatase</fullName>
    </submittedName>
</protein>
<comment type="caution">
    <text evidence="3">The sequence shown here is derived from an EMBL/GenBank/DDBJ whole genome shotgun (WGS) entry which is preliminary data.</text>
</comment>
<evidence type="ECO:0000259" key="2">
    <source>
        <dbReference type="Pfam" id="PF02272"/>
    </source>
</evidence>
<dbReference type="Pfam" id="PF01368">
    <property type="entry name" value="DHH"/>
    <property type="match status" value="1"/>
</dbReference>
<name>A0ABS5B0T3_9STRE</name>
<evidence type="ECO:0000313" key="3">
    <source>
        <dbReference type="EMBL" id="MBP2622442.1"/>
    </source>
</evidence>
<feature type="domain" description="DDH" evidence="1">
    <location>
        <begin position="16"/>
        <end position="152"/>
    </location>
</feature>
<keyword evidence="4" id="KW-1185">Reference proteome</keyword>
<dbReference type="SUPFAM" id="SSF64182">
    <property type="entry name" value="DHH phosphoesterases"/>
    <property type="match status" value="1"/>
</dbReference>
<dbReference type="InterPro" id="IPR003156">
    <property type="entry name" value="DHHA1_dom"/>
</dbReference>
<dbReference type="Gene3D" id="3.10.310.30">
    <property type="match status" value="1"/>
</dbReference>
<dbReference type="InterPro" id="IPR051319">
    <property type="entry name" value="Oligoribo/pAp-PDE_c-di-AMP_PDE"/>
</dbReference>
<dbReference type="Pfam" id="PF02272">
    <property type="entry name" value="DHHA1"/>
    <property type="match status" value="1"/>
</dbReference>
<dbReference type="PANTHER" id="PTHR47618:SF1">
    <property type="entry name" value="BIFUNCTIONAL OLIGORIBONUCLEASE AND PAP PHOSPHATASE NRNA"/>
    <property type="match status" value="1"/>
</dbReference>
<proteinExistence type="predicted"/>
<dbReference type="Proteomes" id="UP001519296">
    <property type="component" value="Unassembled WGS sequence"/>
</dbReference>
<dbReference type="RefSeq" id="WP_209626347.1">
    <property type="nucleotide sequence ID" value="NZ_PRDG01000001.1"/>
</dbReference>
<dbReference type="EMBL" id="PRDG01000001">
    <property type="protein sequence ID" value="MBP2622442.1"/>
    <property type="molecule type" value="Genomic_DNA"/>
</dbReference>
<dbReference type="InterPro" id="IPR001667">
    <property type="entry name" value="DDH_dom"/>
</dbReference>
<gene>
    <name evidence="3" type="ORF">C4K46_00650</name>
</gene>
<sequence length="312" mass="34897">MSIYQEILQKIKEYDQIIIHRHVNPDPDAFGSQVGLQKLLQLNFPEKNIKVTGHDEPSLVWLAQMEEVRQEDFKGSLAIICDTANTARIDNQDYQLADFVLKIDHHPNDDAYGDLSWVDTSFSSTSEMIASLAFEQGLELNADIAYLLFAGIVGDTGRFLYPTTSTRTLEVASKLRQYPFDFTGLVRKMDSFSHSIAKLQAYVLQNLEVDENGAARVLVKQELLKEYGLGDADTAAIVATPGKIEDVTLWGVFVEQEAGHYRVRLRSKVQPINEIAKSHHGGGHPLASGANSFSLAENEEIYQELKNLAKKK</sequence>
<dbReference type="InterPro" id="IPR038763">
    <property type="entry name" value="DHH_sf"/>
</dbReference>
<reference evidence="3 4" key="1">
    <citation type="submission" date="2018-02" db="EMBL/GenBank/DDBJ databases">
        <title>Draft genome sequence of Streptococcus oricebi CCUG 70868T type strain.</title>
        <authorList>
            <person name="Mendez V."/>
            <person name="Salva-Serra F."/>
            <person name="Jaen-Luchoro D."/>
            <person name="Gonzales-Siles L."/>
            <person name="Karlsson R."/>
            <person name="Engstrom-Jakobsson H."/>
            <person name="Busquets A."/>
            <person name="Gomila M."/>
            <person name="Pineiro-Iglesias B."/>
            <person name="Bennasar-Figueras A."/>
            <person name="Seeger M."/>
            <person name="Moore E."/>
        </authorList>
    </citation>
    <scope>NUCLEOTIDE SEQUENCE [LARGE SCALE GENOMIC DNA]</scope>
    <source>
        <strain evidence="3 4">CCUG 70868</strain>
    </source>
</reference>
<accession>A0ABS5B0T3</accession>